<feature type="compositionally biased region" description="Pro residues" evidence="5">
    <location>
        <begin position="538"/>
        <end position="554"/>
    </location>
</feature>
<dbReference type="GO" id="GO:0007229">
    <property type="term" value="P:integrin-mediated signaling pathway"/>
    <property type="evidence" value="ECO:0007669"/>
    <property type="project" value="UniProtKB-KW"/>
</dbReference>
<feature type="region of interest" description="Disordered" evidence="5">
    <location>
        <begin position="534"/>
        <end position="614"/>
    </location>
</feature>
<dbReference type="Gene3D" id="2.130.10.130">
    <property type="entry name" value="Integrin alpha, N-terminal"/>
    <property type="match status" value="3"/>
</dbReference>
<evidence type="ECO:0000256" key="4">
    <source>
        <dbReference type="ARBA" id="ARBA00023180"/>
    </source>
</evidence>
<feature type="signal peptide" evidence="7">
    <location>
        <begin position="1"/>
        <end position="35"/>
    </location>
</feature>
<evidence type="ECO:0000256" key="6">
    <source>
        <dbReference type="SAM" id="Phobius"/>
    </source>
</evidence>
<evidence type="ECO:0000256" key="7">
    <source>
        <dbReference type="SAM" id="SignalP"/>
    </source>
</evidence>
<dbReference type="PANTHER" id="PTHR23221:SF7">
    <property type="entry name" value="PHOSPHATIDYLINOSITOL-GLYCAN-SPECIFIC PHOSPHOLIPASE D"/>
    <property type="match status" value="1"/>
</dbReference>
<dbReference type="SMART" id="SM00191">
    <property type="entry name" value="Int_alpha"/>
    <property type="match status" value="7"/>
</dbReference>
<dbReference type="Proteomes" id="UP001206924">
    <property type="component" value="Unassembled WGS sequence"/>
</dbReference>
<gene>
    <name evidence="8" type="ORF">NNX28_16700</name>
</gene>
<dbReference type="InterPro" id="IPR028994">
    <property type="entry name" value="Integrin_alpha_N"/>
</dbReference>
<dbReference type="InterPro" id="IPR013519">
    <property type="entry name" value="Int_alpha_beta-p"/>
</dbReference>
<keyword evidence="9" id="KW-1185">Reference proteome</keyword>
<keyword evidence="2" id="KW-0677">Repeat</keyword>
<keyword evidence="4" id="KW-0325">Glycoprotein</keyword>
<name>A0ABT1NV01_9MICC</name>
<evidence type="ECO:0000313" key="9">
    <source>
        <dbReference type="Proteomes" id="UP001206924"/>
    </source>
</evidence>
<dbReference type="Pfam" id="PF01839">
    <property type="entry name" value="FG-GAP"/>
    <property type="match status" value="4"/>
</dbReference>
<dbReference type="PROSITE" id="PS51318">
    <property type="entry name" value="TAT"/>
    <property type="match status" value="1"/>
</dbReference>
<accession>A0ABT1NV01</accession>
<dbReference type="PRINTS" id="PR01185">
    <property type="entry name" value="INTEGRINA"/>
</dbReference>
<dbReference type="RefSeq" id="WP_255866571.1">
    <property type="nucleotide sequence ID" value="NZ_CP104263.1"/>
</dbReference>
<evidence type="ECO:0000313" key="8">
    <source>
        <dbReference type="EMBL" id="MCQ1951561.1"/>
    </source>
</evidence>
<keyword evidence="6" id="KW-0812">Transmembrane</keyword>
<dbReference type="PANTHER" id="PTHR23221">
    <property type="entry name" value="GLYCOSYLPHOSPHATIDYLINOSITOL PHOSPHOLIPASE D"/>
    <property type="match status" value="1"/>
</dbReference>
<feature type="transmembrane region" description="Helical" evidence="6">
    <location>
        <begin position="626"/>
        <end position="645"/>
    </location>
</feature>
<protein>
    <submittedName>
        <fullName evidence="8">Integrin alpha</fullName>
    </submittedName>
</protein>
<feature type="compositionally biased region" description="Gly residues" evidence="5">
    <location>
        <begin position="556"/>
        <end position="568"/>
    </location>
</feature>
<keyword evidence="1 7" id="KW-0732">Signal</keyword>
<dbReference type="InterPro" id="IPR013517">
    <property type="entry name" value="FG-GAP"/>
</dbReference>
<dbReference type="InterPro" id="IPR006311">
    <property type="entry name" value="TAT_signal"/>
</dbReference>
<evidence type="ECO:0000256" key="5">
    <source>
        <dbReference type="SAM" id="MobiDB-lite"/>
    </source>
</evidence>
<keyword evidence="6" id="KW-0472">Membrane</keyword>
<proteinExistence type="predicted"/>
<dbReference type="InterPro" id="IPR000413">
    <property type="entry name" value="Integrin_alpha"/>
</dbReference>
<organism evidence="8 9">
    <name type="scientific">Arthrobacter jinronghuae</name>
    <dbReference type="NCBI Taxonomy" id="2964609"/>
    <lineage>
        <taxon>Bacteria</taxon>
        <taxon>Bacillati</taxon>
        <taxon>Actinomycetota</taxon>
        <taxon>Actinomycetes</taxon>
        <taxon>Micrococcales</taxon>
        <taxon>Micrococcaceae</taxon>
        <taxon>Arthrobacter</taxon>
    </lineage>
</organism>
<reference evidence="8 9" key="1">
    <citation type="submission" date="2022-07" db="EMBL/GenBank/DDBJ databases">
        <title>Novel species in genus Arthrobacter.</title>
        <authorList>
            <person name="Liu Y."/>
        </authorList>
    </citation>
    <scope>NUCLEOTIDE SEQUENCE [LARGE SCALE GENOMIC DNA]</scope>
    <source>
        <strain evidence="9">zg-Y859</strain>
    </source>
</reference>
<evidence type="ECO:0000256" key="3">
    <source>
        <dbReference type="ARBA" id="ARBA00022801"/>
    </source>
</evidence>
<evidence type="ECO:0000256" key="1">
    <source>
        <dbReference type="ARBA" id="ARBA00022729"/>
    </source>
</evidence>
<dbReference type="PROSITE" id="PS51470">
    <property type="entry name" value="FG_GAP"/>
    <property type="match status" value="3"/>
</dbReference>
<comment type="caution">
    <text evidence="8">The sequence shown here is derived from an EMBL/GenBank/DDBJ whole genome shotgun (WGS) entry which is preliminary data.</text>
</comment>
<keyword evidence="6" id="KW-1133">Transmembrane helix</keyword>
<feature type="chain" id="PRO_5047175348" evidence="7">
    <location>
        <begin position="36"/>
        <end position="651"/>
    </location>
</feature>
<dbReference type="EMBL" id="JANFLP010000019">
    <property type="protein sequence ID" value="MCQ1951561.1"/>
    <property type="molecule type" value="Genomic_DNA"/>
</dbReference>
<evidence type="ECO:0000256" key="2">
    <source>
        <dbReference type="ARBA" id="ARBA00022737"/>
    </source>
</evidence>
<feature type="compositionally biased region" description="Low complexity" evidence="5">
    <location>
        <begin position="579"/>
        <end position="612"/>
    </location>
</feature>
<keyword evidence="3" id="KW-0378">Hydrolase</keyword>
<dbReference type="SUPFAM" id="SSF69318">
    <property type="entry name" value="Integrin alpha N-terminal domain"/>
    <property type="match status" value="2"/>
</dbReference>
<keyword evidence="8" id="KW-0401">Integrin</keyword>
<sequence>MKKHTISAPRRHLLAGTAAVAVGLGSLAAAAPAAAETTDPPLLAASTWQGEPNGTFGTSVSPSTCDINGDGLDDTILGDWGWDRPGYTNTGAAYVALGTPAGSSSPSGGDVANPAASGTIRIDGPSVTVPAGAWVGWSVSCLGDVNGDGLDDFVLGAGSRGYQQASVIFGARNFTPVDLDFLGTRGFFIEDSGAADKTTGDKSTDNFGFSVANAGDVDGDGLADIAVGDVLADYNGRTNSGRVWIIKGQTSVRTVDVQADSAKVIRTIDGAAAQDRMAAVSSAGDVNGDGTADLLVGAYSAMPWGPDVASPGAAYALWGGRTGALDLAALHEDGFMIAGPERSRDRLGTSIAGVGDINGDGLDDIAVGADGISRADGPRNGGVAVVFGAASSAPVMTAPEAEGATVFSCSTGRADTGCETSRERGYWIDGSTDGGRTGVSVAGIPDLNADGTPDILIGSAGGAGEAWVAYGARTGSGVLDLAALTQETGALLGTRGGTSIGFAGDINADGSPDAVAGGDNAVSLYLLTAAAPAVPSDPASPAPTPTPTPTPTPGTVPGGGNGGNGGNGEDTAEEGSGTGAVDDPADGTTGTATGQAESGTGPAAADGASPAARSQDPLAATGLGRGWAYVAGAALLLVAAGVWLIRRRRAV</sequence>